<dbReference type="PROSITE" id="PS50110">
    <property type="entry name" value="RESPONSE_REGULATORY"/>
    <property type="match status" value="1"/>
</dbReference>
<dbReference type="EMBL" id="CP036276">
    <property type="protein sequence ID" value="QDU42998.1"/>
    <property type="molecule type" value="Genomic_DNA"/>
</dbReference>
<gene>
    <name evidence="3" type="primary">rcp1_2</name>
    <name evidence="3" type="ORF">Mal52_14690</name>
</gene>
<dbReference type="KEGG" id="sdyn:Mal52_14690"/>
<dbReference type="PANTHER" id="PTHR44520:SF2">
    <property type="entry name" value="RESPONSE REGULATOR RCP1"/>
    <property type="match status" value="1"/>
</dbReference>
<dbReference type="CDD" id="cd17557">
    <property type="entry name" value="REC_Rcp-like"/>
    <property type="match status" value="1"/>
</dbReference>
<dbReference type="AlphaFoldDB" id="A0A517ZKK7"/>
<dbReference type="Pfam" id="PF00072">
    <property type="entry name" value="Response_reg"/>
    <property type="match status" value="1"/>
</dbReference>
<evidence type="ECO:0000256" key="1">
    <source>
        <dbReference type="PROSITE-ProRule" id="PRU00169"/>
    </source>
</evidence>
<dbReference type="InterPro" id="IPR052893">
    <property type="entry name" value="TCS_response_regulator"/>
</dbReference>
<protein>
    <submittedName>
        <fullName evidence="3">Response regulator rcp1</fullName>
    </submittedName>
</protein>
<dbReference type="InterPro" id="IPR011006">
    <property type="entry name" value="CheY-like_superfamily"/>
</dbReference>
<reference evidence="3 4" key="1">
    <citation type="submission" date="2019-02" db="EMBL/GenBank/DDBJ databases">
        <title>Deep-cultivation of Planctomycetes and their phenomic and genomic characterization uncovers novel biology.</title>
        <authorList>
            <person name="Wiegand S."/>
            <person name="Jogler M."/>
            <person name="Boedeker C."/>
            <person name="Pinto D."/>
            <person name="Vollmers J."/>
            <person name="Rivas-Marin E."/>
            <person name="Kohn T."/>
            <person name="Peeters S.H."/>
            <person name="Heuer A."/>
            <person name="Rast P."/>
            <person name="Oberbeckmann S."/>
            <person name="Bunk B."/>
            <person name="Jeske O."/>
            <person name="Meyerdierks A."/>
            <person name="Storesund J.E."/>
            <person name="Kallscheuer N."/>
            <person name="Luecker S."/>
            <person name="Lage O.M."/>
            <person name="Pohl T."/>
            <person name="Merkel B.J."/>
            <person name="Hornburger P."/>
            <person name="Mueller R.-W."/>
            <person name="Bruemmer F."/>
            <person name="Labrenz M."/>
            <person name="Spormann A.M."/>
            <person name="Op den Camp H."/>
            <person name="Overmann J."/>
            <person name="Amann R."/>
            <person name="Jetten M.S.M."/>
            <person name="Mascher T."/>
            <person name="Medema M.H."/>
            <person name="Devos D.P."/>
            <person name="Kaster A.-K."/>
            <person name="Ovreas L."/>
            <person name="Rohde M."/>
            <person name="Galperin M.Y."/>
            <person name="Jogler C."/>
        </authorList>
    </citation>
    <scope>NUCLEOTIDE SEQUENCE [LARGE SCALE GENOMIC DNA]</scope>
    <source>
        <strain evidence="3 4">Mal52</strain>
    </source>
</reference>
<dbReference type="Proteomes" id="UP000319383">
    <property type="component" value="Chromosome"/>
</dbReference>
<dbReference type="RefSeq" id="WP_145374986.1">
    <property type="nucleotide sequence ID" value="NZ_CP036270.1"/>
</dbReference>
<dbReference type="OrthoDB" id="195863at2"/>
<feature type="domain" description="Response regulatory" evidence="2">
    <location>
        <begin position="13"/>
        <end position="138"/>
    </location>
</feature>
<feature type="modified residue" description="4-aspartylphosphate" evidence="1">
    <location>
        <position position="71"/>
    </location>
</feature>
<dbReference type="SUPFAM" id="SSF52172">
    <property type="entry name" value="CheY-like"/>
    <property type="match status" value="1"/>
</dbReference>
<evidence type="ECO:0000313" key="3">
    <source>
        <dbReference type="EMBL" id="QDU42998.1"/>
    </source>
</evidence>
<sequence length="150" mass="17494">MKPQDTPSVRPIQILLIEDDLADIKLTKRALENERILNDIHVVRDGVEAMQFLRREEEYENVPRPDLILLDLNMPRKDGRETLHEIKTDPELKTIPVVVMTTSEDESDVSRSYLEHANSYITKPVDMEQFKHVVRVINAYWFSVVKLPSN</sequence>
<name>A0A517ZKK7_9PLAN</name>
<accession>A0A517ZKK7</accession>
<dbReference type="GO" id="GO:0000160">
    <property type="term" value="P:phosphorelay signal transduction system"/>
    <property type="evidence" value="ECO:0007669"/>
    <property type="project" value="InterPro"/>
</dbReference>
<evidence type="ECO:0000259" key="2">
    <source>
        <dbReference type="PROSITE" id="PS50110"/>
    </source>
</evidence>
<dbReference type="SMART" id="SM00448">
    <property type="entry name" value="REC"/>
    <property type="match status" value="1"/>
</dbReference>
<keyword evidence="1" id="KW-0597">Phosphoprotein</keyword>
<keyword evidence="4" id="KW-1185">Reference proteome</keyword>
<dbReference type="Gene3D" id="3.40.50.2300">
    <property type="match status" value="1"/>
</dbReference>
<dbReference type="InterPro" id="IPR001789">
    <property type="entry name" value="Sig_transdc_resp-reg_receiver"/>
</dbReference>
<dbReference type="PANTHER" id="PTHR44520">
    <property type="entry name" value="RESPONSE REGULATOR RCP1-RELATED"/>
    <property type="match status" value="1"/>
</dbReference>
<proteinExistence type="predicted"/>
<evidence type="ECO:0000313" key="4">
    <source>
        <dbReference type="Proteomes" id="UP000319383"/>
    </source>
</evidence>
<organism evidence="3 4">
    <name type="scientific">Symmachiella dynata</name>
    <dbReference type="NCBI Taxonomy" id="2527995"/>
    <lineage>
        <taxon>Bacteria</taxon>
        <taxon>Pseudomonadati</taxon>
        <taxon>Planctomycetota</taxon>
        <taxon>Planctomycetia</taxon>
        <taxon>Planctomycetales</taxon>
        <taxon>Planctomycetaceae</taxon>
        <taxon>Symmachiella</taxon>
    </lineage>
</organism>